<feature type="transmembrane region" description="Helical" evidence="1">
    <location>
        <begin position="167"/>
        <end position="190"/>
    </location>
</feature>
<sequence length="386" mass="42148">MKIYLMTLMLLVLLSGFVYAAPIDNEEISRQLFDQLSVGQVNQFVSKINRELNETIPQLNSGTVREIGTKGIHFNWDTIKRMLWERLFRDLATNIHLMGKLLFLVVLCTLLRNLQNSFEDSNIALLTYSVCFIFLMVIALTAFYNILTIARNTVGMMVGFMEALLPLLLSLLAGVGAITSAALFTPLMLFVVNTVSVVVRDAILPLIFLTAVLECVNYLSDQYRLTNLTTLFKQASMVILGLTLVAFIGVITVQGAAGSVTDGVTLRTAKYATTTFIPVVGKMFSDTVELVMGASLFLKNVVGIFGVMVIAIVCLLPLIKLIALILVIKVSGALVQPMGDEKMAKCLDGIGNNLFLAFGAVLTAALMFFLSITMIVGVGSVTMMLK</sequence>
<evidence type="ECO:0000313" key="4">
    <source>
        <dbReference type="Proteomes" id="UP000277811"/>
    </source>
</evidence>
<dbReference type="Proteomes" id="UP000277811">
    <property type="component" value="Unassembled WGS sequence"/>
</dbReference>
<evidence type="ECO:0000313" key="3">
    <source>
        <dbReference type="EMBL" id="VBB08018.1"/>
    </source>
</evidence>
<feature type="signal peptide" evidence="2">
    <location>
        <begin position="1"/>
        <end position="20"/>
    </location>
</feature>
<feature type="transmembrane region" description="Helical" evidence="1">
    <location>
        <begin position="123"/>
        <end position="147"/>
    </location>
</feature>
<keyword evidence="1" id="KW-1133">Transmembrane helix</keyword>
<protein>
    <submittedName>
        <fullName evidence="3">Stage iii sporulation protein ae (Spore iii ae)</fullName>
    </submittedName>
</protein>
<organism evidence="3 4">
    <name type="scientific">Lucifera butyrica</name>
    <dbReference type="NCBI Taxonomy" id="1351585"/>
    <lineage>
        <taxon>Bacteria</taxon>
        <taxon>Bacillati</taxon>
        <taxon>Bacillota</taxon>
        <taxon>Negativicutes</taxon>
        <taxon>Veillonellales</taxon>
        <taxon>Veillonellaceae</taxon>
        <taxon>Lucifera</taxon>
    </lineage>
</organism>
<dbReference type="AlphaFoldDB" id="A0A498RFZ5"/>
<evidence type="ECO:0000256" key="2">
    <source>
        <dbReference type="SAM" id="SignalP"/>
    </source>
</evidence>
<reference evidence="3 4" key="1">
    <citation type="submission" date="2018-06" db="EMBL/GenBank/DDBJ databases">
        <authorList>
            <person name="Strepis N."/>
        </authorList>
    </citation>
    <scope>NUCLEOTIDE SEQUENCE [LARGE SCALE GENOMIC DNA]</scope>
    <source>
        <strain evidence="3">LUCI</strain>
    </source>
</reference>
<keyword evidence="4" id="KW-1185">Reference proteome</keyword>
<dbReference type="OrthoDB" id="2373222at2"/>
<feature type="transmembrane region" description="Helical" evidence="1">
    <location>
        <begin position="202"/>
        <end position="219"/>
    </location>
</feature>
<feature type="transmembrane region" description="Helical" evidence="1">
    <location>
        <begin position="231"/>
        <end position="253"/>
    </location>
</feature>
<feature type="transmembrane region" description="Helical" evidence="1">
    <location>
        <begin position="354"/>
        <end position="385"/>
    </location>
</feature>
<dbReference type="RefSeq" id="WP_122628934.1">
    <property type="nucleotide sequence ID" value="NZ_UPPP01000083.1"/>
</dbReference>
<dbReference type="Pfam" id="PF09546">
    <property type="entry name" value="Spore_III_AE"/>
    <property type="match status" value="1"/>
</dbReference>
<feature type="transmembrane region" description="Helical" evidence="1">
    <location>
        <begin position="91"/>
        <end position="111"/>
    </location>
</feature>
<gene>
    <name evidence="3" type="ORF">LUCI_3283</name>
</gene>
<dbReference type="InterPro" id="IPR014194">
    <property type="entry name" value="Spore_III_AE"/>
</dbReference>
<keyword evidence="2" id="KW-0732">Signal</keyword>
<keyword evidence="1" id="KW-0472">Membrane</keyword>
<dbReference type="EMBL" id="UPPP01000083">
    <property type="protein sequence ID" value="VBB08018.1"/>
    <property type="molecule type" value="Genomic_DNA"/>
</dbReference>
<dbReference type="NCBIfam" id="TIGR02829">
    <property type="entry name" value="spore_III_AE"/>
    <property type="match status" value="1"/>
</dbReference>
<feature type="transmembrane region" description="Helical" evidence="1">
    <location>
        <begin position="301"/>
        <end position="334"/>
    </location>
</feature>
<keyword evidence="1" id="KW-0812">Transmembrane</keyword>
<proteinExistence type="predicted"/>
<accession>A0A498RFZ5</accession>
<feature type="chain" id="PRO_5019842595" evidence="2">
    <location>
        <begin position="21"/>
        <end position="386"/>
    </location>
</feature>
<evidence type="ECO:0000256" key="1">
    <source>
        <dbReference type="SAM" id="Phobius"/>
    </source>
</evidence>
<name>A0A498RFZ5_9FIRM</name>